<dbReference type="Pfam" id="PF13416">
    <property type="entry name" value="SBP_bac_8"/>
    <property type="match status" value="1"/>
</dbReference>
<dbReference type="InterPro" id="IPR006061">
    <property type="entry name" value="SBP_1_CS"/>
</dbReference>
<dbReference type="GO" id="GO:0015768">
    <property type="term" value="P:maltose transport"/>
    <property type="evidence" value="ECO:0007669"/>
    <property type="project" value="TreeGrafter"/>
</dbReference>
<proteinExistence type="inferred from homology"/>
<evidence type="ECO:0000313" key="8">
    <source>
        <dbReference type="Proteomes" id="UP000823638"/>
    </source>
</evidence>
<protein>
    <recommendedName>
        <fullName evidence="5">Maltodextrin-binding protein</fullName>
    </recommendedName>
</protein>
<dbReference type="InterPro" id="IPR006059">
    <property type="entry name" value="SBP"/>
</dbReference>
<comment type="caution">
    <text evidence="7">The sequence shown here is derived from an EMBL/GenBank/DDBJ whole genome shotgun (WGS) entry which is preliminary data.</text>
</comment>
<dbReference type="AlphaFoldDB" id="A0A9D9HMW7"/>
<dbReference type="SUPFAM" id="SSF53850">
    <property type="entry name" value="Periplasmic binding protein-like II"/>
    <property type="match status" value="1"/>
</dbReference>
<organism evidence="7 8">
    <name type="scientific">Candidatus Gallitreponema excrementavium</name>
    <dbReference type="NCBI Taxonomy" id="2840840"/>
    <lineage>
        <taxon>Bacteria</taxon>
        <taxon>Pseudomonadati</taxon>
        <taxon>Spirochaetota</taxon>
        <taxon>Spirochaetia</taxon>
        <taxon>Spirochaetales</taxon>
        <taxon>Candidatus Gallitreponema</taxon>
    </lineage>
</organism>
<evidence type="ECO:0000256" key="4">
    <source>
        <dbReference type="ARBA" id="ARBA00022729"/>
    </source>
</evidence>
<reference evidence="7" key="1">
    <citation type="submission" date="2020-10" db="EMBL/GenBank/DDBJ databases">
        <authorList>
            <person name="Gilroy R."/>
        </authorList>
    </citation>
    <scope>NUCLEOTIDE SEQUENCE</scope>
    <source>
        <strain evidence="7">10532</strain>
    </source>
</reference>
<dbReference type="Gene3D" id="3.40.190.10">
    <property type="entry name" value="Periplasmic binding protein-like II"/>
    <property type="match status" value="2"/>
</dbReference>
<name>A0A9D9HMW7_9SPIR</name>
<evidence type="ECO:0000256" key="3">
    <source>
        <dbReference type="ARBA" id="ARBA00022597"/>
    </source>
</evidence>
<evidence type="ECO:0000256" key="2">
    <source>
        <dbReference type="ARBA" id="ARBA00022448"/>
    </source>
</evidence>
<dbReference type="GO" id="GO:0055052">
    <property type="term" value="C:ATP-binding cassette (ABC) transporter complex, substrate-binding subunit-containing"/>
    <property type="evidence" value="ECO:0007669"/>
    <property type="project" value="TreeGrafter"/>
</dbReference>
<keyword evidence="2" id="KW-0813">Transport</keyword>
<keyword evidence="4 6" id="KW-0732">Signal</keyword>
<dbReference type="PROSITE" id="PS01037">
    <property type="entry name" value="SBP_BACTERIAL_1"/>
    <property type="match status" value="1"/>
</dbReference>
<evidence type="ECO:0000256" key="1">
    <source>
        <dbReference type="ARBA" id="ARBA00008520"/>
    </source>
</evidence>
<evidence type="ECO:0000256" key="5">
    <source>
        <dbReference type="ARBA" id="ARBA00030303"/>
    </source>
</evidence>
<keyword evidence="3" id="KW-0762">Sugar transport</keyword>
<comment type="similarity">
    <text evidence="1">Belongs to the bacterial solute-binding protein 1 family.</text>
</comment>
<dbReference type="PRINTS" id="PR00181">
    <property type="entry name" value="MALTOSEBP"/>
</dbReference>
<evidence type="ECO:0000313" key="7">
    <source>
        <dbReference type="EMBL" id="MBO8456899.1"/>
    </source>
</evidence>
<dbReference type="GO" id="GO:1901982">
    <property type="term" value="F:maltose binding"/>
    <property type="evidence" value="ECO:0007669"/>
    <property type="project" value="TreeGrafter"/>
</dbReference>
<feature type="signal peptide" evidence="6">
    <location>
        <begin position="1"/>
        <end position="20"/>
    </location>
</feature>
<dbReference type="PANTHER" id="PTHR30061">
    <property type="entry name" value="MALTOSE-BINDING PERIPLASMIC PROTEIN"/>
    <property type="match status" value="1"/>
</dbReference>
<dbReference type="EMBL" id="JADIMM010000023">
    <property type="protein sequence ID" value="MBO8456899.1"/>
    <property type="molecule type" value="Genomic_DNA"/>
</dbReference>
<reference evidence="7" key="2">
    <citation type="journal article" date="2021" name="PeerJ">
        <title>Extensive microbial diversity within the chicken gut microbiome revealed by metagenomics and culture.</title>
        <authorList>
            <person name="Gilroy R."/>
            <person name="Ravi A."/>
            <person name="Getino M."/>
            <person name="Pursley I."/>
            <person name="Horton D.L."/>
            <person name="Alikhan N.F."/>
            <person name="Baker D."/>
            <person name="Gharbi K."/>
            <person name="Hall N."/>
            <person name="Watson M."/>
            <person name="Adriaenssens E.M."/>
            <person name="Foster-Nyarko E."/>
            <person name="Jarju S."/>
            <person name="Secka A."/>
            <person name="Antonio M."/>
            <person name="Oren A."/>
            <person name="Chaudhuri R.R."/>
            <person name="La Ragione R."/>
            <person name="Hildebrand F."/>
            <person name="Pallen M.J."/>
        </authorList>
    </citation>
    <scope>NUCLEOTIDE SEQUENCE</scope>
    <source>
        <strain evidence="7">10532</strain>
    </source>
</reference>
<dbReference type="Proteomes" id="UP000823638">
    <property type="component" value="Unassembled WGS sequence"/>
</dbReference>
<accession>A0A9D9HMW7</accession>
<dbReference type="PANTHER" id="PTHR30061:SF50">
    <property type="entry name" value="MALTOSE_MALTODEXTRIN-BINDING PERIPLASMIC PROTEIN"/>
    <property type="match status" value="1"/>
</dbReference>
<dbReference type="GO" id="GO:0015144">
    <property type="term" value="F:carbohydrate transmembrane transporter activity"/>
    <property type="evidence" value="ECO:0007669"/>
    <property type="project" value="InterPro"/>
</dbReference>
<gene>
    <name evidence="7" type="ORF">IAA81_01570</name>
</gene>
<dbReference type="InterPro" id="IPR006060">
    <property type="entry name" value="Maltose/Cyclodextrin-bd"/>
</dbReference>
<evidence type="ECO:0000256" key="6">
    <source>
        <dbReference type="SAM" id="SignalP"/>
    </source>
</evidence>
<feature type="chain" id="PRO_5039395886" description="Maltodextrin-binding protein" evidence="6">
    <location>
        <begin position="21"/>
        <end position="391"/>
    </location>
</feature>
<sequence length="391" mass="42825">MKKIVLVLMALALVAGSVFAAPSKKVTLKVWESQGPEEKFIKQAIKDYRKVDRNVKFIYEPVGSVDADGKIMLDGPAGVGADVFVVPHDHMGSLVIGGHILENTMDMSAFVPAAVIGASYGGKVYGYPLAVETYALFYNKDIIPNPPKTWEEVFEFAKTWTDKSKNKYAIAWPVTDAYYDFLFYAGYGAQLFGPNGDDRHQHNLNSPEAVKGVQFFQQVRKQILDVPSGDMTGDFVKSSFQEGTIPMVLGGPWDIAVYKEAGVNFGITTLPILPGAKDVPASFSGVRLAVVSAYSENPEQAKKFAEFLVSREELVKRFDITGQIPPRKDITVEDEWSQGILAQSQYAIPMPKITQIGTYWSAMGAAFANVWDGADPVDELNKAAAAMEAAR</sequence>
<dbReference type="CDD" id="cd13586">
    <property type="entry name" value="PBP2_Maltose_binding_like"/>
    <property type="match status" value="1"/>
</dbReference>
<dbReference type="GO" id="GO:0042956">
    <property type="term" value="P:maltodextrin transmembrane transport"/>
    <property type="evidence" value="ECO:0007669"/>
    <property type="project" value="TreeGrafter"/>
</dbReference>